<reference evidence="1" key="1">
    <citation type="submission" date="2019-08" db="EMBL/GenBank/DDBJ databases">
        <title>The genome of the North American firefly Photinus pyralis.</title>
        <authorList>
            <consortium name="Photinus pyralis genome working group"/>
            <person name="Fallon T.R."/>
            <person name="Sander Lower S.E."/>
            <person name="Weng J.-K."/>
        </authorList>
    </citation>
    <scope>NUCLEOTIDE SEQUENCE</scope>
    <source>
        <strain evidence="1">TRF0915ILg1</strain>
        <tissue evidence="1">Whole body</tissue>
    </source>
</reference>
<keyword evidence="2" id="KW-1185">Reference proteome</keyword>
<dbReference type="OrthoDB" id="6779804at2759"/>
<evidence type="ECO:0000313" key="2">
    <source>
        <dbReference type="Proteomes" id="UP000801492"/>
    </source>
</evidence>
<gene>
    <name evidence="1" type="ORF">ILUMI_21558</name>
</gene>
<protein>
    <submittedName>
        <fullName evidence="1">Uncharacterized protein</fullName>
    </submittedName>
</protein>
<organism evidence="1 2">
    <name type="scientific">Ignelater luminosus</name>
    <name type="common">Cucubano</name>
    <name type="synonym">Pyrophorus luminosus</name>
    <dbReference type="NCBI Taxonomy" id="2038154"/>
    <lineage>
        <taxon>Eukaryota</taxon>
        <taxon>Metazoa</taxon>
        <taxon>Ecdysozoa</taxon>
        <taxon>Arthropoda</taxon>
        <taxon>Hexapoda</taxon>
        <taxon>Insecta</taxon>
        <taxon>Pterygota</taxon>
        <taxon>Neoptera</taxon>
        <taxon>Endopterygota</taxon>
        <taxon>Coleoptera</taxon>
        <taxon>Polyphaga</taxon>
        <taxon>Elateriformia</taxon>
        <taxon>Elateroidea</taxon>
        <taxon>Elateridae</taxon>
        <taxon>Agrypninae</taxon>
        <taxon>Pyrophorini</taxon>
        <taxon>Ignelater</taxon>
    </lineage>
</organism>
<accession>A0A8K0G1B2</accession>
<sequence>MSVWIPDKSSLFEVGLHDDVVCATDEEIVGGNDEKLDGFENQVEKEQQFSDINSMFEQSDNDELDNIPLATRVLSYIPVKKDEKLTV</sequence>
<name>A0A8K0G1B2_IGNLU</name>
<dbReference type="AlphaFoldDB" id="A0A8K0G1B2"/>
<evidence type="ECO:0000313" key="1">
    <source>
        <dbReference type="EMBL" id="KAF2884622.1"/>
    </source>
</evidence>
<proteinExistence type="predicted"/>
<dbReference type="Proteomes" id="UP000801492">
    <property type="component" value="Unassembled WGS sequence"/>
</dbReference>
<comment type="caution">
    <text evidence="1">The sequence shown here is derived from an EMBL/GenBank/DDBJ whole genome shotgun (WGS) entry which is preliminary data.</text>
</comment>
<dbReference type="EMBL" id="VTPC01090149">
    <property type="protein sequence ID" value="KAF2884622.1"/>
    <property type="molecule type" value="Genomic_DNA"/>
</dbReference>